<dbReference type="Pfam" id="PF01535">
    <property type="entry name" value="PPR"/>
    <property type="match status" value="2"/>
</dbReference>
<dbReference type="InterPro" id="IPR011990">
    <property type="entry name" value="TPR-like_helical_dom_sf"/>
</dbReference>
<accession>A0A445HTG1</accession>
<dbReference type="InterPro" id="IPR002885">
    <property type="entry name" value="PPR_rpt"/>
</dbReference>
<keyword evidence="6" id="KW-1185">Reference proteome</keyword>
<dbReference type="PANTHER" id="PTHR47262">
    <property type="entry name" value="OS02G0132600 PROTEIN"/>
    <property type="match status" value="1"/>
</dbReference>
<dbReference type="Proteomes" id="UP000289340">
    <property type="component" value="Chromosome 12"/>
</dbReference>
<dbReference type="InterPro" id="IPR043502">
    <property type="entry name" value="DNA/RNA_pol_sf"/>
</dbReference>
<feature type="repeat" description="PPR" evidence="2">
    <location>
        <begin position="1119"/>
        <end position="1153"/>
    </location>
</feature>
<sequence>MQVRYSYVRRLCSVLGSPSAKRGTTKTQSSSSSLAKLFVDDDSTLSSLKLKRPSDSGDSSNGVFKHISSIFYADKSAKKPDSEEIDGEKKFENMSNLSWLSSVFQSNVLLQWKEQSRKKKQKCVFDFTQESRFQKLVEVCARILGPEATIELFGKVGREPDVKGYNTLVEMCIDKARGTDDKDIAIQELGKVFNLFKSMREQGLELQEQTYRPLLLYLIDMCMVEEFQFFCVVIEDENPSSVARLGYYEMLLWLKDNNEEKIQGICDNIAENKGEDTSDIQENYLLALCESERMEEILKLLEIIDIKNLSSAESVAKVFQALGRLLLEPVAEKFLLDFKTSDHEADNITDFIASYAVSIPDLSVKDVIKKFKDLHQRLEVSPSSSSYEKLILHSCALLKGERKPRWLSQQVQSQTCCKRLSSTVGFDYKETFSPVIKPQVCRLHKAIYGLKQAPRAWFDKLKTTLLSLKFSSSKCDPSLFVFSENSSVVYILVYVDDFIITGNNIKLIHSLVSQLNSVFSLKDLGDLDYLLGIEVKRHKDGSLVLTQSKYIRDLLAKTKMDEANPISSPMIGGCKLTKFGSEDFSDPTLYRSIAGALQYATITRPETSFSVNKVCQFMSKPSEQHWMTVKGILRYLKGTVSWGLQFQAAPLRHPFSLHAYCDADWASDPDDRRSTSGAAIFLGPNLISWWSKTQSVVARSSTEAEYRSMPLITEEVTWIQSLFSELQVAHTIPLILCDNTSTVSLAHNPVLHSRAKHMELDLFFVREKVITKQIDVVHVPAADQLADILTKGLSPASFVSFRSKLRVHVALDIVDEMCEAGLTLSTKVLHSILQICDDTSEYNLLGLHICVSFLQEIAPRCMLFADDIVLLGESREELNERLETWRRALETHGFRLSRSKSEYMECKFNKRRRVSNSEVKIGDHIIPQVTRFKYLGSVIQDDGEIEGDVNHRIQAGWMKWRKASGVLCDAKVPIKLKGKFYRTAVRPAILCGTECWAVKSQHENKVGVAEMRMLRWMCGKTRQDKIRNEAIRERVGVAPIVEKMVENRLRWFGHVERRPVDSVVRRVDQMERRQTIRGRGRPKKTIREVIKKDLELNDLDRSMVHRIFSTIHRYNLESNDETFRSMIDLFLKMKDIEGAYKMLDDLGKLNLKPSPGMYNAILEECFREVLFLKNISDGVRVLEHMQCADVKPDSQTFSYLISNSETEEDIVKYYEELKQSGIVATKQIFMALVNAYAACGQLEKAKKVILDPLIPPKSLNQIKGFLVSVLASHGKLSEALVIYEEIKQSGHKLEAKEVTSLIEHTHSEGELDRLLLLLKELDDTDYWNDACCRIILYCIWNKHLSSAVELCNLLKDKFQSDEQVMEFLFDKVFSLIEESEESSHLHTCSELLSEIKDKLGLLPSHKRHDSLLCACANATDLHDSE</sequence>
<dbReference type="GO" id="GO:0003887">
    <property type="term" value="F:DNA-directed DNA polymerase activity"/>
    <property type="evidence" value="ECO:0007669"/>
    <property type="project" value="UniProtKB-EC"/>
</dbReference>
<dbReference type="SUPFAM" id="SSF56672">
    <property type="entry name" value="DNA/RNA polymerases"/>
    <property type="match status" value="2"/>
</dbReference>
<keyword evidence="5" id="KW-0548">Nucleotidyltransferase</keyword>
<dbReference type="Pfam" id="PF00078">
    <property type="entry name" value="RVT_1"/>
    <property type="match status" value="1"/>
</dbReference>
<feature type="domain" description="Reverse transcriptase" evidence="3">
    <location>
        <begin position="853"/>
        <end position="937"/>
    </location>
</feature>
<organism evidence="5 6">
    <name type="scientific">Glycine soja</name>
    <name type="common">Wild soybean</name>
    <dbReference type="NCBI Taxonomy" id="3848"/>
    <lineage>
        <taxon>Eukaryota</taxon>
        <taxon>Viridiplantae</taxon>
        <taxon>Streptophyta</taxon>
        <taxon>Embryophyta</taxon>
        <taxon>Tracheophyta</taxon>
        <taxon>Spermatophyta</taxon>
        <taxon>Magnoliopsida</taxon>
        <taxon>eudicotyledons</taxon>
        <taxon>Gunneridae</taxon>
        <taxon>Pentapetalae</taxon>
        <taxon>rosids</taxon>
        <taxon>fabids</taxon>
        <taxon>Fabales</taxon>
        <taxon>Fabaceae</taxon>
        <taxon>Papilionoideae</taxon>
        <taxon>50 kb inversion clade</taxon>
        <taxon>NPAAA clade</taxon>
        <taxon>indigoferoid/millettioid clade</taxon>
        <taxon>Phaseoleae</taxon>
        <taxon>Glycine</taxon>
        <taxon>Glycine subgen. Soja</taxon>
    </lineage>
</organism>
<evidence type="ECO:0000313" key="6">
    <source>
        <dbReference type="Proteomes" id="UP000289340"/>
    </source>
</evidence>
<reference evidence="5 6" key="1">
    <citation type="submission" date="2018-09" db="EMBL/GenBank/DDBJ databases">
        <title>A high-quality reference genome of wild soybean provides a powerful tool to mine soybean genomes.</title>
        <authorList>
            <person name="Xie M."/>
            <person name="Chung C.Y.L."/>
            <person name="Li M.-W."/>
            <person name="Wong F.-L."/>
            <person name="Chan T.-F."/>
            <person name="Lam H.-M."/>
        </authorList>
    </citation>
    <scope>NUCLEOTIDE SEQUENCE [LARGE SCALE GENOMIC DNA]</scope>
    <source>
        <strain evidence="6">cv. W05</strain>
        <tissue evidence="5">Hypocotyl of etiolated seedlings</tissue>
    </source>
</reference>
<evidence type="ECO:0000313" key="5">
    <source>
        <dbReference type="EMBL" id="RZB76972.1"/>
    </source>
</evidence>
<evidence type="ECO:0000259" key="3">
    <source>
        <dbReference type="Pfam" id="PF00078"/>
    </source>
</evidence>
<dbReference type="EMBL" id="QZWG01000012">
    <property type="protein sequence ID" value="RZB76972.1"/>
    <property type="molecule type" value="Genomic_DNA"/>
</dbReference>
<gene>
    <name evidence="5" type="ORF">D0Y65_035086</name>
</gene>
<keyword evidence="1" id="KW-0677">Repeat</keyword>
<dbReference type="Pfam" id="PF07727">
    <property type="entry name" value="RVT_2"/>
    <property type="match status" value="1"/>
</dbReference>
<name>A0A445HTG1_GLYSO</name>
<dbReference type="PANTHER" id="PTHR47262:SF1">
    <property type="entry name" value="OS02G0132600 PROTEIN"/>
    <property type="match status" value="1"/>
</dbReference>
<dbReference type="CDD" id="cd09272">
    <property type="entry name" value="RNase_HI_RT_Ty1"/>
    <property type="match status" value="1"/>
</dbReference>
<protein>
    <submittedName>
        <fullName evidence="5">Retrovirus-related Pol polyprotein from transposon RE1</fullName>
        <ecNumber evidence="5">2.7.7.7</ecNumber>
    </submittedName>
</protein>
<evidence type="ECO:0000256" key="1">
    <source>
        <dbReference type="ARBA" id="ARBA00022737"/>
    </source>
</evidence>
<evidence type="ECO:0000259" key="4">
    <source>
        <dbReference type="Pfam" id="PF07727"/>
    </source>
</evidence>
<feature type="domain" description="Reverse transcriptase Ty1/copia-type" evidence="4">
    <location>
        <begin position="439"/>
        <end position="571"/>
    </location>
</feature>
<dbReference type="InterPro" id="IPR013103">
    <property type="entry name" value="RVT_2"/>
</dbReference>
<evidence type="ECO:0000256" key="2">
    <source>
        <dbReference type="PROSITE-ProRule" id="PRU00708"/>
    </source>
</evidence>
<dbReference type="EC" id="2.7.7.7" evidence="5"/>
<dbReference type="Gene3D" id="3.30.70.270">
    <property type="match status" value="1"/>
</dbReference>
<keyword evidence="5" id="KW-0808">Transferase</keyword>
<dbReference type="PROSITE" id="PS51375">
    <property type="entry name" value="PPR"/>
    <property type="match status" value="1"/>
</dbReference>
<dbReference type="Gene3D" id="1.25.40.10">
    <property type="entry name" value="Tetratricopeptide repeat domain"/>
    <property type="match status" value="3"/>
</dbReference>
<dbReference type="InterPro" id="IPR043128">
    <property type="entry name" value="Rev_trsase/Diguanyl_cyclase"/>
</dbReference>
<comment type="caution">
    <text evidence="5">The sequence shown here is derived from an EMBL/GenBank/DDBJ whole genome shotgun (WGS) entry which is preliminary data.</text>
</comment>
<proteinExistence type="predicted"/>
<dbReference type="InterPro" id="IPR000477">
    <property type="entry name" value="RT_dom"/>
</dbReference>